<feature type="compositionally biased region" description="Polar residues" evidence="4">
    <location>
        <begin position="106"/>
        <end position="116"/>
    </location>
</feature>
<reference evidence="5" key="1">
    <citation type="submission" date="2018-10" db="EMBL/GenBank/DDBJ databases">
        <title>Transcriptome assembly of Aceria tosichella (Wheat curl mite) Type 2.</title>
        <authorList>
            <person name="Scully E.D."/>
            <person name="Geib S.M."/>
            <person name="Palmer N.A."/>
            <person name="Gupta A.K."/>
            <person name="Sarath G."/>
            <person name="Tatineni S."/>
        </authorList>
    </citation>
    <scope>NUCLEOTIDE SEQUENCE</scope>
    <source>
        <strain evidence="5">LincolnNE</strain>
    </source>
</reference>
<evidence type="ECO:0000256" key="3">
    <source>
        <dbReference type="SAM" id="Coils"/>
    </source>
</evidence>
<feature type="compositionally biased region" description="Low complexity" evidence="4">
    <location>
        <begin position="81"/>
        <end position="94"/>
    </location>
</feature>
<dbReference type="PANTHER" id="PTHR19423">
    <property type="entry name" value="SH3 DOMAIN-BINDING PROTEIN 5"/>
    <property type="match status" value="1"/>
</dbReference>
<dbReference type="GO" id="GO:0035556">
    <property type="term" value="P:intracellular signal transduction"/>
    <property type="evidence" value="ECO:0007669"/>
    <property type="project" value="InterPro"/>
</dbReference>
<feature type="region of interest" description="Disordered" evidence="4">
    <location>
        <begin position="497"/>
        <end position="541"/>
    </location>
</feature>
<evidence type="ECO:0000313" key="5">
    <source>
        <dbReference type="EMBL" id="MDE50905.1"/>
    </source>
</evidence>
<proteinExistence type="inferred from homology"/>
<dbReference type="GO" id="GO:0004860">
    <property type="term" value="F:protein kinase inhibitor activity"/>
    <property type="evidence" value="ECO:0007669"/>
    <property type="project" value="TreeGrafter"/>
</dbReference>
<evidence type="ECO:0000256" key="2">
    <source>
        <dbReference type="ARBA" id="ARBA00023054"/>
    </source>
</evidence>
<dbReference type="InterPro" id="IPR007940">
    <property type="entry name" value="SH3BP5"/>
</dbReference>
<gene>
    <name evidence="5" type="primary">pcs</name>
    <name evidence="5" type="ORF">g.15066</name>
</gene>
<feature type="region of interest" description="Disordered" evidence="4">
    <location>
        <begin position="77"/>
        <end position="144"/>
    </location>
</feature>
<feature type="coiled-coil region" evidence="3">
    <location>
        <begin position="389"/>
        <end position="493"/>
    </location>
</feature>
<keyword evidence="2 3" id="KW-0175">Coiled coil</keyword>
<feature type="coiled-coil region" evidence="3">
    <location>
        <begin position="245"/>
        <end position="272"/>
    </location>
</feature>
<feature type="compositionally biased region" description="Basic and acidic residues" evidence="4">
    <location>
        <begin position="95"/>
        <end position="105"/>
    </location>
</feature>
<name>A0A6G1SKA2_9ACAR</name>
<protein>
    <submittedName>
        <fullName evidence="5">SH3 domain-binding protein 5</fullName>
    </submittedName>
</protein>
<dbReference type="EMBL" id="GGYP01006134">
    <property type="protein sequence ID" value="MDE50905.1"/>
    <property type="molecule type" value="Transcribed_RNA"/>
</dbReference>
<feature type="compositionally biased region" description="Polar residues" evidence="4">
    <location>
        <begin position="126"/>
        <end position="141"/>
    </location>
</feature>
<organism evidence="5">
    <name type="scientific">Aceria tosichella</name>
    <name type="common">wheat curl mite</name>
    <dbReference type="NCBI Taxonomy" id="561515"/>
    <lineage>
        <taxon>Eukaryota</taxon>
        <taxon>Metazoa</taxon>
        <taxon>Ecdysozoa</taxon>
        <taxon>Arthropoda</taxon>
        <taxon>Chelicerata</taxon>
        <taxon>Arachnida</taxon>
        <taxon>Acari</taxon>
        <taxon>Acariformes</taxon>
        <taxon>Trombidiformes</taxon>
        <taxon>Prostigmata</taxon>
        <taxon>Eupodina</taxon>
        <taxon>Eriophyoidea</taxon>
        <taxon>Eriophyidae</taxon>
        <taxon>Eriophyinae</taxon>
        <taxon>Aceriini</taxon>
        <taxon>Aceria</taxon>
    </lineage>
</organism>
<comment type="similarity">
    <text evidence="1">Belongs to the SH3BP5 family.</text>
</comment>
<feature type="compositionally biased region" description="Polar residues" evidence="4">
    <location>
        <begin position="20"/>
        <end position="34"/>
    </location>
</feature>
<dbReference type="Pfam" id="PF05276">
    <property type="entry name" value="SH3BP5"/>
    <property type="match status" value="2"/>
</dbReference>
<dbReference type="PANTHER" id="PTHR19423:SF1">
    <property type="entry name" value="SH3 DOMAIN-BINDING PROTEIN 5"/>
    <property type="match status" value="1"/>
</dbReference>
<dbReference type="GO" id="GO:0005737">
    <property type="term" value="C:cytoplasm"/>
    <property type="evidence" value="ECO:0007669"/>
    <property type="project" value="TreeGrafter"/>
</dbReference>
<dbReference type="AlphaFoldDB" id="A0A6G1SKA2"/>
<feature type="compositionally biased region" description="Polar residues" evidence="4">
    <location>
        <begin position="505"/>
        <end position="514"/>
    </location>
</feature>
<feature type="region of interest" description="Disordered" evidence="4">
    <location>
        <begin position="20"/>
        <end position="39"/>
    </location>
</feature>
<sequence>MEMTNDTVTASADVILVHNGPNNESNIRANNPESPISPATILQKHGHMSSSSTLADEQQRLADVIDVNEVGENFIHHPLASSSSQPSESTSSTHSDIDELKKDNRNSLNENNNTISRRAHIDETLSDASQTSTELNSSDYSPNEDHLKIKAGEKLAICYNPVLDDEIRNRLDKLNALSDLINSLEVQFDQANILFRETLKCSTDRLSTIAKTLGSKSIRHGRVYRQAKISVEQTQTDCQRACVQFEQANHDHQFAKEAIREAEMRLKQMNIDARVNSMVRHSEEETQNSSFEFNDLGKLSLDDTDMDDELKQGCSEYSKTTCDSKATNKASNLAETVPLDSVDACTRDNDGTCSPSTTSRFGNEHVAQVKQNITPHVVDNHDDTKIMNAARLSEDLNRAINRLLDAEQKRRQSEKLHLDQANKLMVAQENLMKLEREHGTSIKRSQVYFDEAKRFNIRLNAVKNDIARISEEISAAKQAYARALNDLEQFSEDLHLNSNNLSSSKDQGLSQDQVNDGKERGDDSSDDAVGNNRMKATSRTL</sequence>
<evidence type="ECO:0000256" key="1">
    <source>
        <dbReference type="ARBA" id="ARBA00007796"/>
    </source>
</evidence>
<evidence type="ECO:0000256" key="4">
    <source>
        <dbReference type="SAM" id="MobiDB-lite"/>
    </source>
</evidence>
<accession>A0A6G1SKA2</accession>